<dbReference type="PANTHER" id="PTHR30283">
    <property type="entry name" value="PEROXIDE STRESS RESPONSE PROTEIN YAAA"/>
    <property type="match status" value="1"/>
</dbReference>
<reference evidence="1 2" key="1">
    <citation type="submission" date="2021-08" db="EMBL/GenBank/DDBJ databases">
        <title>Helicobacter spp. isolated from feces of Anatolian Ground Squirrel (Spermophilus xanthoprymnus) in Turkey.</title>
        <authorList>
            <person name="Aydin F."/>
            <person name="Abay S."/>
            <person name="Kayman T."/>
            <person name="Karakaya E."/>
            <person name="Saticioglu I.B."/>
        </authorList>
    </citation>
    <scope>NUCLEOTIDE SEQUENCE [LARGE SCALE GENOMIC DNA]</scope>
    <source>
        <strain evidence="1 2">Faydin-H70</strain>
    </source>
</reference>
<protein>
    <submittedName>
        <fullName evidence="1">YaaA family protein</fullName>
    </submittedName>
</protein>
<dbReference type="Pfam" id="PF03883">
    <property type="entry name" value="H2O2_YaaD"/>
    <property type="match status" value="1"/>
</dbReference>
<dbReference type="RefSeq" id="WP_221531972.1">
    <property type="nucleotide sequence ID" value="NZ_JAIGYP010000005.1"/>
</dbReference>
<keyword evidence="2" id="KW-1185">Reference proteome</keyword>
<dbReference type="InterPro" id="IPR005583">
    <property type="entry name" value="YaaA"/>
</dbReference>
<evidence type="ECO:0000313" key="1">
    <source>
        <dbReference type="EMBL" id="MBX7490828.1"/>
    </source>
</evidence>
<proteinExistence type="predicted"/>
<dbReference type="PANTHER" id="PTHR30283:SF4">
    <property type="entry name" value="PEROXIDE STRESS RESISTANCE PROTEIN YAAA"/>
    <property type="match status" value="1"/>
</dbReference>
<accession>A0ABS7JN57</accession>
<evidence type="ECO:0000313" key="2">
    <source>
        <dbReference type="Proteomes" id="UP000700059"/>
    </source>
</evidence>
<sequence>MWILFSPSEKKCLMHQNSIKTSNATFYKNFICENLQKILESYTQFLQHASDTELQKLFGTKTISLDALSLAQNLINAPLIDSIERYIGVAFNALNYTNLDENAKGYLSEHLLIFSNLFGVLRTTDKIPYYDLKQGEGFNHNNIAFSTKNLYAQNHNKIWTFLDDINTESLEFLDLRAGFYQKCFPLNKIPNFLKHKNIHILVPNFIKNGKILSHYAKFYRGILLQTCAKYEILSLKTFLDKNITGLILEDRNTTHKDNITQTHITYTIT</sequence>
<organism evidence="1 2">
    <name type="scientific">Helicobacter turcicus</name>
    <dbReference type="NCBI Taxonomy" id="2867412"/>
    <lineage>
        <taxon>Bacteria</taxon>
        <taxon>Pseudomonadati</taxon>
        <taxon>Campylobacterota</taxon>
        <taxon>Epsilonproteobacteria</taxon>
        <taxon>Campylobacterales</taxon>
        <taxon>Helicobacteraceae</taxon>
        <taxon>Helicobacter</taxon>
    </lineage>
</organism>
<gene>
    <name evidence="1" type="ORF">K4G57_05035</name>
</gene>
<dbReference type="Proteomes" id="UP000700059">
    <property type="component" value="Unassembled WGS sequence"/>
</dbReference>
<comment type="caution">
    <text evidence="1">The sequence shown here is derived from an EMBL/GenBank/DDBJ whole genome shotgun (WGS) entry which is preliminary data.</text>
</comment>
<name>A0ABS7JN57_9HELI</name>
<dbReference type="EMBL" id="JAIGYQ010000005">
    <property type="protein sequence ID" value="MBX7490828.1"/>
    <property type="molecule type" value="Genomic_DNA"/>
</dbReference>